<reference evidence="1" key="1">
    <citation type="submission" date="2018-03" db="EMBL/GenBank/DDBJ databases">
        <title>Tn1546-ermB-carrying plasmid.</title>
        <authorList>
            <person name="Wan TW."/>
        </authorList>
    </citation>
    <scope>NUCLEOTIDE SEQUENCE</scope>
    <source>
        <strain evidence="1">NTUH_3874</strain>
        <plasmid evidence="1">pNTUH_3874</plasmid>
    </source>
</reference>
<name>A0A6F8NYG2_STAAU</name>
<dbReference type="RefSeq" id="WP_181695925.1">
    <property type="nucleotide sequence ID" value="NZ_LC377538.1"/>
</dbReference>
<dbReference type="AlphaFoldDB" id="A0A6F8NYG2"/>
<evidence type="ECO:0000313" key="1">
    <source>
        <dbReference type="EMBL" id="BBD49655.1"/>
    </source>
</evidence>
<accession>A0A6F8NYG2</accession>
<dbReference type="EMBL" id="LC377538">
    <property type="protein sequence ID" value="BBD49655.1"/>
    <property type="molecule type" value="Genomic_DNA"/>
</dbReference>
<proteinExistence type="predicted"/>
<protein>
    <submittedName>
        <fullName evidence="1">Uncharacterized protein</fullName>
    </submittedName>
</protein>
<geneLocation type="plasmid" evidence="1">
    <name>pNTUH_3874</name>
</geneLocation>
<sequence length="100" mass="12256">MEFFTYKQDNIEEYSKKLILESKRYRGRIPKKKRIRNKIQKKREKEKLRKFYSDEFHLIGVNNNNKPILVPKEIDHKDMQIIGTKGEGKMIRRCRDDEQE</sequence>
<keyword evidence="1" id="KW-0614">Plasmid</keyword>
<organism evidence="1">
    <name type="scientific">Staphylococcus aureus</name>
    <dbReference type="NCBI Taxonomy" id="1280"/>
    <lineage>
        <taxon>Bacteria</taxon>
        <taxon>Bacillati</taxon>
        <taxon>Bacillota</taxon>
        <taxon>Bacilli</taxon>
        <taxon>Bacillales</taxon>
        <taxon>Staphylococcaceae</taxon>
        <taxon>Staphylococcus</taxon>
    </lineage>
</organism>